<protein>
    <recommendedName>
        <fullName evidence="3">F-box domain-containing protein</fullName>
    </recommendedName>
</protein>
<comment type="caution">
    <text evidence="1">The sequence shown here is derived from an EMBL/GenBank/DDBJ whole genome shotgun (WGS) entry which is preliminary data.</text>
</comment>
<dbReference type="EMBL" id="JATAAI010000001">
    <property type="protein sequence ID" value="KAK1749141.1"/>
    <property type="molecule type" value="Genomic_DNA"/>
</dbReference>
<keyword evidence="2" id="KW-1185">Reference proteome</keyword>
<dbReference type="InterPro" id="IPR032675">
    <property type="entry name" value="LRR_dom_sf"/>
</dbReference>
<reference evidence="1" key="1">
    <citation type="submission" date="2023-06" db="EMBL/GenBank/DDBJ databases">
        <title>Survivors Of The Sea: Transcriptome response of Skeletonema marinoi to long-term dormancy.</title>
        <authorList>
            <person name="Pinder M.I.M."/>
            <person name="Kourtchenko O."/>
            <person name="Robertson E.K."/>
            <person name="Larsson T."/>
            <person name="Maumus F."/>
            <person name="Osuna-Cruz C.M."/>
            <person name="Vancaester E."/>
            <person name="Stenow R."/>
            <person name="Vandepoele K."/>
            <person name="Ploug H."/>
            <person name="Bruchert V."/>
            <person name="Godhe A."/>
            <person name="Topel M."/>
        </authorList>
    </citation>
    <scope>NUCLEOTIDE SEQUENCE</scope>
    <source>
        <strain evidence="1">R05AC</strain>
    </source>
</reference>
<sequence length="515" mass="58731">MSKIQYCWLDQLIISNDSPLIEMEESMGNDAHAGDEVEISGLRKMVHLNGTKGRLVRFVNEVKRWSVECCDDRTHEIKPENLSVPAAPIRETKAGESLGVTSNARKKPAYAIMRGTVPNHPSVKEVLGNTYILPNILGFLDWKELLQARVCRRWREAVRCTPVPESRTADSWQTPELYVGNREAAEALNWLSDALPMLTSLNFLFNIGKSKLFQVANGEDAELSLMVSPILRNRNSPRPVDISCIANFHHLRNLAIHGLHLNGRYPFLFEFSNLRTLDFYNLGRLKWDLSILVNMPNLEKLSCISAYFLTGSLSDTRVLRETLKELGLSHSTKIDGNLKELADFPMLRAISLHGCKNIVGDIRHIRSGDFQFIESMGLPASVWGGGDLPSIEETPDIMRAWYTLKKQHSSVFTNMRLRLSLDSPERYDNNVHHSREMPSHVEFVQAENRLGWRWTNCVFGGACETNWLDPEPSNLSLRYTKELQKIVDDVTFYEGFFAPPTQGEHLQRYSEFRGW</sequence>
<dbReference type="SUPFAM" id="SSF52047">
    <property type="entry name" value="RNI-like"/>
    <property type="match status" value="1"/>
</dbReference>
<name>A0AAD9DIJ0_9STRA</name>
<accession>A0AAD9DIJ0</accession>
<proteinExistence type="predicted"/>
<dbReference type="Proteomes" id="UP001224775">
    <property type="component" value="Unassembled WGS sequence"/>
</dbReference>
<gene>
    <name evidence="1" type="ORF">QTG54_001080</name>
</gene>
<organism evidence="1 2">
    <name type="scientific">Skeletonema marinoi</name>
    <dbReference type="NCBI Taxonomy" id="267567"/>
    <lineage>
        <taxon>Eukaryota</taxon>
        <taxon>Sar</taxon>
        <taxon>Stramenopiles</taxon>
        <taxon>Ochrophyta</taxon>
        <taxon>Bacillariophyta</taxon>
        <taxon>Coscinodiscophyceae</taxon>
        <taxon>Thalassiosirophycidae</taxon>
        <taxon>Thalassiosirales</taxon>
        <taxon>Skeletonemataceae</taxon>
        <taxon>Skeletonema</taxon>
        <taxon>Skeletonema marinoi-dohrnii complex</taxon>
    </lineage>
</organism>
<dbReference type="CDD" id="cd09917">
    <property type="entry name" value="F-box_SF"/>
    <property type="match status" value="1"/>
</dbReference>
<evidence type="ECO:0000313" key="1">
    <source>
        <dbReference type="EMBL" id="KAK1749141.1"/>
    </source>
</evidence>
<dbReference type="AlphaFoldDB" id="A0AAD9DIJ0"/>
<evidence type="ECO:0000313" key="2">
    <source>
        <dbReference type="Proteomes" id="UP001224775"/>
    </source>
</evidence>
<evidence type="ECO:0008006" key="3">
    <source>
        <dbReference type="Google" id="ProtNLM"/>
    </source>
</evidence>
<dbReference type="Gene3D" id="3.80.10.10">
    <property type="entry name" value="Ribonuclease Inhibitor"/>
    <property type="match status" value="1"/>
</dbReference>